<keyword evidence="4" id="KW-0804">Transcription</keyword>
<reference evidence="7" key="1">
    <citation type="submission" date="2011-01" db="EMBL/GenBank/DDBJ databases">
        <title>Complete sequence of chromosome of Rahnella sp. Y9602.</title>
        <authorList>
            <consortium name="US DOE Joint Genome Institute"/>
            <person name="Lucas S."/>
            <person name="Copeland A."/>
            <person name="Lapidus A."/>
            <person name="Cheng J.-F."/>
            <person name="Goodwin L."/>
            <person name="Pitluck S."/>
            <person name="Lu M."/>
            <person name="Detter J.C."/>
            <person name="Han C."/>
            <person name="Tapia R."/>
            <person name="Land M."/>
            <person name="Hauser L."/>
            <person name="Kyrpides N."/>
            <person name="Ivanova N."/>
            <person name="Ovchinnikova G."/>
            <person name="Pagani I."/>
            <person name="Sobecky P.A."/>
            <person name="Martinez R.J."/>
            <person name="Woyke T."/>
        </authorList>
    </citation>
    <scope>NUCLEOTIDE SEQUENCE [LARGE SCALE GENOMIC DNA]</scope>
    <source>
        <strain evidence="7">Y9602</strain>
    </source>
</reference>
<evidence type="ECO:0000256" key="2">
    <source>
        <dbReference type="ARBA" id="ARBA00023015"/>
    </source>
</evidence>
<dbReference type="GO" id="GO:0006351">
    <property type="term" value="P:DNA-templated transcription"/>
    <property type="evidence" value="ECO:0007669"/>
    <property type="project" value="TreeGrafter"/>
</dbReference>
<dbReference type="eggNOG" id="COG0583">
    <property type="taxonomic scope" value="Bacteria"/>
</dbReference>
<dbReference type="Gene3D" id="1.10.10.10">
    <property type="entry name" value="Winged helix-like DNA-binding domain superfamily/Winged helix DNA-binding domain"/>
    <property type="match status" value="1"/>
</dbReference>
<dbReference type="AlphaFoldDB" id="A0A0H3FE11"/>
<dbReference type="PANTHER" id="PTHR30537">
    <property type="entry name" value="HTH-TYPE TRANSCRIPTIONAL REGULATOR"/>
    <property type="match status" value="1"/>
</dbReference>
<evidence type="ECO:0000256" key="3">
    <source>
        <dbReference type="ARBA" id="ARBA00023125"/>
    </source>
</evidence>
<sequence length="290" mass="32875">MNWDDVRIFLAVYRAGTLRSAAEQLSVDQTTVGRRLNTLEKLLGSKLFLKSRQGWVLTAGGRKILSLAEEIERLTVSFERRGSGDDDRLEGEVHVTATDSLAIDFVLPAIERVQHNFPNIRVNLTTTTHLLDIGRREADIAVRTIRPEQPDLITRKLASREVGLFATHKYIDRFGIPEPGKGFDGHRIALYQSGITRSQDGLLAGEPRHKGRVVAELDSSMMLATFIRAGLALGELPDYLAKMYPELIRLWPERTRKSPYEVWLVMHQDLSHTARVRAVMNTLAEEFDRY</sequence>
<feature type="domain" description="HTH lysR-type" evidence="5">
    <location>
        <begin position="1"/>
        <end position="58"/>
    </location>
</feature>
<dbReference type="PANTHER" id="PTHR30537:SF3">
    <property type="entry name" value="TRANSCRIPTIONAL REGULATORY PROTEIN"/>
    <property type="match status" value="1"/>
</dbReference>
<evidence type="ECO:0000256" key="1">
    <source>
        <dbReference type="ARBA" id="ARBA00009437"/>
    </source>
</evidence>
<dbReference type="SUPFAM" id="SSF46785">
    <property type="entry name" value="Winged helix' DNA-binding domain"/>
    <property type="match status" value="1"/>
</dbReference>
<dbReference type="Pfam" id="PF00126">
    <property type="entry name" value="HTH_1"/>
    <property type="match status" value="1"/>
</dbReference>
<dbReference type="InterPro" id="IPR005119">
    <property type="entry name" value="LysR_subst-bd"/>
</dbReference>
<dbReference type="InterPro" id="IPR000847">
    <property type="entry name" value="LysR_HTH_N"/>
</dbReference>
<dbReference type="InterPro" id="IPR036390">
    <property type="entry name" value="WH_DNA-bd_sf"/>
</dbReference>
<name>A0A0H3FE11_RAHSY</name>
<dbReference type="KEGG" id="rah:Rahaq_1625"/>
<dbReference type="GO" id="GO:0043565">
    <property type="term" value="F:sequence-specific DNA binding"/>
    <property type="evidence" value="ECO:0007669"/>
    <property type="project" value="TreeGrafter"/>
</dbReference>
<dbReference type="HOGENOM" id="CLU_039613_2_0_6"/>
<keyword evidence="3" id="KW-0238">DNA-binding</keyword>
<dbReference type="GO" id="GO:0003700">
    <property type="term" value="F:DNA-binding transcription factor activity"/>
    <property type="evidence" value="ECO:0007669"/>
    <property type="project" value="InterPro"/>
</dbReference>
<evidence type="ECO:0000313" key="6">
    <source>
        <dbReference type="EMBL" id="ADW73247.1"/>
    </source>
</evidence>
<dbReference type="InterPro" id="IPR036388">
    <property type="entry name" value="WH-like_DNA-bd_sf"/>
</dbReference>
<dbReference type="Proteomes" id="UP000007257">
    <property type="component" value="Chromosome"/>
</dbReference>
<proteinExistence type="inferred from homology"/>
<dbReference type="Gene3D" id="3.40.190.290">
    <property type="match status" value="1"/>
</dbReference>
<dbReference type="PROSITE" id="PS50931">
    <property type="entry name" value="HTH_LYSR"/>
    <property type="match status" value="1"/>
</dbReference>
<protein>
    <submittedName>
        <fullName evidence="6">Transcriptional regulator, LysR family</fullName>
    </submittedName>
</protein>
<evidence type="ECO:0000313" key="7">
    <source>
        <dbReference type="Proteomes" id="UP000007257"/>
    </source>
</evidence>
<evidence type="ECO:0000256" key="4">
    <source>
        <dbReference type="ARBA" id="ARBA00023163"/>
    </source>
</evidence>
<dbReference type="Pfam" id="PF03466">
    <property type="entry name" value="LysR_substrate"/>
    <property type="match status" value="1"/>
</dbReference>
<dbReference type="OrthoDB" id="570111at2"/>
<accession>A0A0H3FE11</accession>
<dbReference type="RefSeq" id="WP_013574949.1">
    <property type="nucleotide sequence ID" value="NC_015061.1"/>
</dbReference>
<gene>
    <name evidence="6" type="ordered locus">Rahaq_1625</name>
</gene>
<dbReference type="EMBL" id="CP002505">
    <property type="protein sequence ID" value="ADW73247.1"/>
    <property type="molecule type" value="Genomic_DNA"/>
</dbReference>
<reference evidence="6 7" key="2">
    <citation type="journal article" date="2012" name="J. Bacteriol.">
        <title>Complete Genome Sequence of Rahnella sp. Strain Y9602, a Gammaproteobacterium Isolate from Metal- and Radionuclide-Contaminated Soil.</title>
        <authorList>
            <person name="Martinez R.J."/>
            <person name="Bruce D."/>
            <person name="Detter C."/>
            <person name="Goodwin L.A."/>
            <person name="Han J."/>
            <person name="Han C.S."/>
            <person name="Held B."/>
            <person name="Land M.L."/>
            <person name="Mikhailova N."/>
            <person name="Nolan M."/>
            <person name="Pennacchio L."/>
            <person name="Pitluck S."/>
            <person name="Tapia R."/>
            <person name="Woyke T."/>
            <person name="Sobecky P.A."/>
        </authorList>
    </citation>
    <scope>NUCLEOTIDE SEQUENCE [LARGE SCALE GENOMIC DNA]</scope>
    <source>
        <strain evidence="6 7">Y9602</strain>
    </source>
</reference>
<organism evidence="6 7">
    <name type="scientific">Rahnella sp. (strain Y9602)</name>
    <dbReference type="NCBI Taxonomy" id="2703885"/>
    <lineage>
        <taxon>Bacteria</taxon>
        <taxon>Pseudomonadati</taxon>
        <taxon>Pseudomonadota</taxon>
        <taxon>Gammaproteobacteria</taxon>
        <taxon>Enterobacterales</taxon>
        <taxon>Yersiniaceae</taxon>
        <taxon>Rahnella</taxon>
    </lineage>
</organism>
<keyword evidence="2" id="KW-0805">Transcription regulation</keyword>
<comment type="similarity">
    <text evidence="1">Belongs to the LysR transcriptional regulatory family.</text>
</comment>
<dbReference type="SUPFAM" id="SSF53850">
    <property type="entry name" value="Periplasmic binding protein-like II"/>
    <property type="match status" value="1"/>
</dbReference>
<dbReference type="InterPro" id="IPR058163">
    <property type="entry name" value="LysR-type_TF_proteobact-type"/>
</dbReference>
<evidence type="ECO:0000259" key="5">
    <source>
        <dbReference type="PROSITE" id="PS50931"/>
    </source>
</evidence>